<dbReference type="Gene3D" id="1.20.120.900">
    <property type="entry name" value="Pex19, mPTS binding domain"/>
    <property type="match status" value="1"/>
</dbReference>
<feature type="region of interest" description="Disordered" evidence="1">
    <location>
        <begin position="42"/>
        <end position="81"/>
    </location>
</feature>
<feature type="compositionally biased region" description="Pro residues" evidence="1">
    <location>
        <begin position="49"/>
        <end position="59"/>
    </location>
</feature>
<comment type="caution">
    <text evidence="2">The sequence shown here is derived from an EMBL/GenBank/DDBJ whole genome shotgun (WGS) entry which is preliminary data.</text>
</comment>
<reference evidence="2" key="1">
    <citation type="submission" date="2020-05" db="EMBL/GenBank/DDBJ databases">
        <title>Mycena genomes resolve the evolution of fungal bioluminescence.</title>
        <authorList>
            <person name="Tsai I.J."/>
        </authorList>
    </citation>
    <scope>NUCLEOTIDE SEQUENCE</scope>
    <source>
        <strain evidence="2">160909Yilan</strain>
    </source>
</reference>
<sequence>MGQEDLVHTFCLSRIFDQTLSSSSAMADVDDLDDLDDVLDQFSSQSPAVPGPSAPPPTATLPAFTGRPRTNTRVDAPPLPLPGNGPMATLGEGDENPDALAADFAKELAKGMESLMREIAAADAGADADAAADGEGAQGREDVDAAEEAKRFKAAWEAMLIQEMDGLSTGASTSGAGPSGTAATDATTDDFQAKIRAAMSKVNEGESTLKDAAGANAGADPDSLEALLAQLNDLGGADLPESEAELAGFLESMMGELMTKEVLYEPLTELADKFPPYLASHSPTSTPPLTDADRTRYESQLSRVRDILAVFDAPDFSDEDKDKRERVVTLMAEMQSFGSPPPELMGPLPPGLGALGGEEGCVVS</sequence>
<dbReference type="PANTHER" id="PTHR12774:SF2">
    <property type="entry name" value="PEROXISOMAL BIOGENESIS FACTOR 19"/>
    <property type="match status" value="1"/>
</dbReference>
<evidence type="ECO:0000256" key="1">
    <source>
        <dbReference type="SAM" id="MobiDB-lite"/>
    </source>
</evidence>
<protein>
    <recommendedName>
        <fullName evidence="4">Peroxin 19</fullName>
    </recommendedName>
</protein>
<feature type="compositionally biased region" description="Gly residues" evidence="1">
    <location>
        <begin position="353"/>
        <end position="364"/>
    </location>
</feature>
<accession>A0A8H6Z9H7</accession>
<dbReference type="EMBL" id="JACAZH010000003">
    <property type="protein sequence ID" value="KAF7373427.1"/>
    <property type="molecule type" value="Genomic_DNA"/>
</dbReference>
<dbReference type="Proteomes" id="UP000623467">
    <property type="component" value="Unassembled WGS sequence"/>
</dbReference>
<dbReference type="InterPro" id="IPR038322">
    <property type="entry name" value="Pex19_C_sf"/>
</dbReference>
<name>A0A8H6Z9H7_9AGAR</name>
<dbReference type="GO" id="GO:0045046">
    <property type="term" value="P:protein import into peroxisome membrane"/>
    <property type="evidence" value="ECO:0007669"/>
    <property type="project" value="TreeGrafter"/>
</dbReference>
<feature type="compositionally biased region" description="Pro residues" evidence="1">
    <location>
        <begin position="339"/>
        <end position="350"/>
    </location>
</feature>
<organism evidence="2 3">
    <name type="scientific">Mycena sanguinolenta</name>
    <dbReference type="NCBI Taxonomy" id="230812"/>
    <lineage>
        <taxon>Eukaryota</taxon>
        <taxon>Fungi</taxon>
        <taxon>Dikarya</taxon>
        <taxon>Basidiomycota</taxon>
        <taxon>Agaricomycotina</taxon>
        <taxon>Agaricomycetes</taxon>
        <taxon>Agaricomycetidae</taxon>
        <taxon>Agaricales</taxon>
        <taxon>Marasmiineae</taxon>
        <taxon>Mycenaceae</taxon>
        <taxon>Mycena</taxon>
    </lineage>
</organism>
<dbReference type="GO" id="GO:0033328">
    <property type="term" value="F:peroxisome membrane targeting sequence binding"/>
    <property type="evidence" value="ECO:0007669"/>
    <property type="project" value="TreeGrafter"/>
</dbReference>
<dbReference type="InterPro" id="IPR006708">
    <property type="entry name" value="Pex19"/>
</dbReference>
<dbReference type="AlphaFoldDB" id="A0A8H6Z9H7"/>
<dbReference type="OrthoDB" id="21292at2759"/>
<gene>
    <name evidence="2" type="ORF">MSAN_00552300</name>
</gene>
<dbReference type="Pfam" id="PF04614">
    <property type="entry name" value="Pex19"/>
    <property type="match status" value="1"/>
</dbReference>
<feature type="region of interest" description="Disordered" evidence="1">
    <location>
        <begin position="336"/>
        <end position="364"/>
    </location>
</feature>
<evidence type="ECO:0008006" key="4">
    <source>
        <dbReference type="Google" id="ProtNLM"/>
    </source>
</evidence>
<dbReference type="GO" id="GO:0005778">
    <property type="term" value="C:peroxisomal membrane"/>
    <property type="evidence" value="ECO:0007669"/>
    <property type="project" value="TreeGrafter"/>
</dbReference>
<evidence type="ECO:0000313" key="2">
    <source>
        <dbReference type="EMBL" id="KAF7373427.1"/>
    </source>
</evidence>
<dbReference type="PANTHER" id="PTHR12774">
    <property type="entry name" value="PEROXISOMAL BIOGENESIS FACTOR 19"/>
    <property type="match status" value="1"/>
</dbReference>
<evidence type="ECO:0000313" key="3">
    <source>
        <dbReference type="Proteomes" id="UP000623467"/>
    </source>
</evidence>
<keyword evidence="3" id="KW-1185">Reference proteome</keyword>
<proteinExistence type="predicted"/>